<dbReference type="Pfam" id="PF04122">
    <property type="entry name" value="CW_binding_2"/>
    <property type="match status" value="3"/>
</dbReference>
<accession>A0A0W1JQH2</accession>
<name>A0A0W1JQH2_DESHA</name>
<dbReference type="PANTHER" id="PTHR30032:SF8">
    <property type="entry name" value="GERMINATION-SPECIFIC N-ACETYLMURAMOYL-L-ALANINE AMIDASE"/>
    <property type="match status" value="1"/>
</dbReference>
<evidence type="ECO:0000256" key="2">
    <source>
        <dbReference type="SAM" id="SignalP"/>
    </source>
</evidence>
<evidence type="ECO:0000313" key="4">
    <source>
        <dbReference type="Proteomes" id="UP000054623"/>
    </source>
</evidence>
<dbReference type="Gene3D" id="3.40.50.12090">
    <property type="match status" value="2"/>
</dbReference>
<dbReference type="OrthoDB" id="1789587at2"/>
<proteinExistence type="predicted"/>
<dbReference type="InterPro" id="IPR014755">
    <property type="entry name" value="Cu-Rt/internalin_Ig-like"/>
</dbReference>
<protein>
    <submittedName>
        <fullName evidence="3">Cell wall-binding protein</fullName>
    </submittedName>
</protein>
<dbReference type="AlphaFoldDB" id="A0A0W1JQH2"/>
<dbReference type="InterPro" id="IPR051922">
    <property type="entry name" value="Bact_Sporulation_Assoc"/>
</dbReference>
<keyword evidence="1 2" id="KW-0732">Signal</keyword>
<dbReference type="Proteomes" id="UP000054623">
    <property type="component" value="Unassembled WGS sequence"/>
</dbReference>
<sequence length="1088" mass="111890">MNKTKKALASLAIAGMVLSMAPVSVFAADEDTRLAGADRYLTSIKIAEKAYASADTAVVAAGNPNNLVDALAAAPLAAQEDAPIYLTDKADMNDDVVKSMKALGVDKVIVVGAAASKAVVDELKAAGFSVEEVKGAGRVETAEAINKKLTAPAGTFVVGYDGVADAMSVASYAAANNYAIVVTNQNGVANGTVDADYIVGGTTRVKDIAGAKRLAGADRYDTNKQVIAELDFDFGKVYVGNGLTLADALVGSVLAAQTNSPIALTDGKTVKADIASNLDADSVVVALGGTAAVSNAVIDAVKNPPSTGEFKVESVKAAAANAIKVQFGKAPADASKVTFEVKRSTTPVTVTATWDGAVATLAGAQNFPAGDYTVTVKEGDKDLGTSNLKFEAQKTAKINITSTKLGVTSSSGIGYATYEVLDQYGNNITSSALANSLDFKSGVGDVSVKSKGIIEVKPAAGVNILAFSTVVITAYDTNSGVSTTATLATSTQIGTLSSFKFNGLKDADGKTVTTIDAGDSTSIYYADFTAVDISGNPTTSYELIKSGLVVKNTNELTTSADTYLKATIESDPKDSSKAVVKVQPKDLVSSTLSMDLPAVITAMTWTGEVSSLDITIAKSTVVDSFTLMVPSYDIAVGDTDKEIPFVAYDQKGNPVTSFDKLESNTDTKVSVSGATFKKNVDGSAALIFTNPNAKGPVVVTATTKTGKYTSVTINVQDRAVADQLALDSSVLVSAMQIDGATQKIGLGYDNAGLTVKDQYGRTMDLVAEPGNYKVVATSSSSNVGFKSGNIEAFGSKEIELLSGNAAGTSTVTFTLYNGTSVVDSKSLTISVIANDKIAGYTIASVEKPIYTAATSGAVSYDSTDITDAQKEYAAKPKVYGTTSTGAKVVLKPGTVTGAFVDSGSFVAKADTSGNKAQVVAKKFTDPAKSEGSTTLTVTVLDAYTQDTKAFTTTIKSSTASPAPASIEVEVDNAPATANGTTGISFSGGDTIEIASSYDFSSLNNLYITKFNAAGTANSEAPFIIYAKDQYGKKAQQFASLTVNAPANCKLSIDNTGRITYNASGVPGTVKVTAVTKNGLSKTIQIIVK</sequence>
<organism evidence="3 4">
    <name type="scientific">Desulfitobacterium hafniense</name>
    <name type="common">Desulfitobacterium frappieri</name>
    <dbReference type="NCBI Taxonomy" id="49338"/>
    <lineage>
        <taxon>Bacteria</taxon>
        <taxon>Bacillati</taxon>
        <taxon>Bacillota</taxon>
        <taxon>Clostridia</taxon>
        <taxon>Eubacteriales</taxon>
        <taxon>Desulfitobacteriaceae</taxon>
        <taxon>Desulfitobacterium</taxon>
    </lineage>
</organism>
<feature type="chain" id="PRO_5006924201" evidence="2">
    <location>
        <begin position="28"/>
        <end position="1088"/>
    </location>
</feature>
<reference evidence="3 4" key="1">
    <citation type="submission" date="2015-12" db="EMBL/GenBank/DDBJ databases">
        <title>Draft Genome Sequence of Desulfitobacterium hafniense Strain DH, a Sulfate-reducing Bacterium Isolated from Paddy Soils.</title>
        <authorList>
            <person name="Bao P."/>
            <person name="Zhang X."/>
            <person name="Li G."/>
        </authorList>
    </citation>
    <scope>NUCLEOTIDE SEQUENCE [LARGE SCALE GENOMIC DNA]</scope>
    <source>
        <strain evidence="3 4">DH</strain>
    </source>
</reference>
<dbReference type="InterPro" id="IPR007253">
    <property type="entry name" value="Cell_wall-bd_2"/>
</dbReference>
<gene>
    <name evidence="3" type="ORF">AT727_02415</name>
</gene>
<dbReference type="EMBL" id="LOCK01000001">
    <property type="protein sequence ID" value="KTE93829.1"/>
    <property type="molecule type" value="Genomic_DNA"/>
</dbReference>
<dbReference type="Gene3D" id="2.60.40.1220">
    <property type="match status" value="1"/>
</dbReference>
<evidence type="ECO:0000256" key="1">
    <source>
        <dbReference type="ARBA" id="ARBA00022729"/>
    </source>
</evidence>
<feature type="signal peptide" evidence="2">
    <location>
        <begin position="1"/>
        <end position="27"/>
    </location>
</feature>
<comment type="caution">
    <text evidence="3">The sequence shown here is derived from an EMBL/GenBank/DDBJ whole genome shotgun (WGS) entry which is preliminary data.</text>
</comment>
<evidence type="ECO:0000313" key="3">
    <source>
        <dbReference type="EMBL" id="KTE93829.1"/>
    </source>
</evidence>
<dbReference type="PANTHER" id="PTHR30032">
    <property type="entry name" value="N-ACETYLMURAMOYL-L-ALANINE AMIDASE-RELATED"/>
    <property type="match status" value="1"/>
</dbReference>
<dbReference type="RefSeq" id="WP_058490592.1">
    <property type="nucleotide sequence ID" value="NZ_LOCK01000001.1"/>
</dbReference>